<dbReference type="EMBL" id="VJZE01000262">
    <property type="protein sequence ID" value="MPY43829.1"/>
    <property type="molecule type" value="Genomic_DNA"/>
</dbReference>
<keyword evidence="3" id="KW-0472">Membrane</keyword>
<feature type="signal peptide" evidence="6">
    <location>
        <begin position="1"/>
        <end position="23"/>
    </location>
</feature>
<keyword evidence="1" id="KW-1003">Cell membrane</keyword>
<evidence type="ECO:0000313" key="8">
    <source>
        <dbReference type="Proteomes" id="UP000326979"/>
    </source>
</evidence>
<reference evidence="7 8" key="1">
    <citation type="submission" date="2019-07" db="EMBL/GenBank/DDBJ databases">
        <title>New species of Amycolatopsis and Streptomyces.</title>
        <authorList>
            <person name="Duangmal K."/>
            <person name="Teo W.F.A."/>
            <person name="Lipun K."/>
        </authorList>
    </citation>
    <scope>NUCLEOTIDE SEQUENCE [LARGE SCALE GENOMIC DNA]</scope>
    <source>
        <strain evidence="7 8">TISTR 2346</strain>
    </source>
</reference>
<dbReference type="Pfam" id="PF01547">
    <property type="entry name" value="SBP_bac_1"/>
    <property type="match status" value="1"/>
</dbReference>
<dbReference type="OrthoDB" id="2515046at2"/>
<sequence>MSQFRTRALASVAAAASLSLLLAACGGGEDSDSAAKPTEATKGKVTLEFWSWTDGIEAQTKVWNKEHPETQIKFVNAAGDTAYQKLRAAVNAGTAPCLSKMDGMNLANFAADGLLTDITDVAGQYKGKYTAAAWNAVSPGGTTFGIPMGSSPLFTAYRADLFEKYGIEAPKTWDDLIAAGKKAQKKNKKVKIFNMAGEDPSTLVDLSWESGAQWYKAEDDHWVVDFTSPEALKAGDIVQQLVDNDLASNASYADPGVFKTWDLGTTIAMTTSTWQLPIYNTNFPKSKGKWQLADSPMFDTAKPQTSSNFDTLGVLKGCKYPDRAAEFAAWLSSSKESLTTLTDPASKSGLFPAVTDVSPYVDKIIPTEMFNGESDSAKVITDAASWVGDQWQYGPNYAAMYSEMQKQWGKVMKKEITVKEMLTSIEKWTVDDLNDKGIKAVAGS</sequence>
<dbReference type="PANTHER" id="PTHR43649:SF33">
    <property type="entry name" value="POLYGALACTURONAN_RHAMNOGALACTURONAN-BINDING PROTEIN YTCQ"/>
    <property type="match status" value="1"/>
</dbReference>
<keyword evidence="5" id="KW-0449">Lipoprotein</keyword>
<evidence type="ECO:0000256" key="5">
    <source>
        <dbReference type="ARBA" id="ARBA00023288"/>
    </source>
</evidence>
<dbReference type="SUPFAM" id="SSF53850">
    <property type="entry name" value="Periplasmic binding protein-like II"/>
    <property type="match status" value="1"/>
</dbReference>
<organism evidence="7 8">
    <name type="scientific">Streptomyces phyllanthi</name>
    <dbReference type="NCBI Taxonomy" id="1803180"/>
    <lineage>
        <taxon>Bacteria</taxon>
        <taxon>Bacillati</taxon>
        <taxon>Actinomycetota</taxon>
        <taxon>Actinomycetes</taxon>
        <taxon>Kitasatosporales</taxon>
        <taxon>Streptomycetaceae</taxon>
        <taxon>Streptomyces</taxon>
    </lineage>
</organism>
<evidence type="ECO:0000256" key="4">
    <source>
        <dbReference type="ARBA" id="ARBA00023139"/>
    </source>
</evidence>
<dbReference type="AlphaFoldDB" id="A0A5N8W911"/>
<dbReference type="Gene3D" id="3.40.190.10">
    <property type="entry name" value="Periplasmic binding protein-like II"/>
    <property type="match status" value="1"/>
</dbReference>
<accession>A0A5N8W911</accession>
<gene>
    <name evidence="7" type="ORF">FNH04_29200</name>
</gene>
<dbReference type="InterPro" id="IPR050490">
    <property type="entry name" value="Bact_solute-bd_prot1"/>
</dbReference>
<evidence type="ECO:0000256" key="3">
    <source>
        <dbReference type="ARBA" id="ARBA00023136"/>
    </source>
</evidence>
<dbReference type="PANTHER" id="PTHR43649">
    <property type="entry name" value="ARABINOSE-BINDING PROTEIN-RELATED"/>
    <property type="match status" value="1"/>
</dbReference>
<protein>
    <submittedName>
        <fullName evidence="7">Extracellular solute-binding protein</fullName>
    </submittedName>
</protein>
<evidence type="ECO:0000256" key="1">
    <source>
        <dbReference type="ARBA" id="ARBA00022475"/>
    </source>
</evidence>
<keyword evidence="2 6" id="KW-0732">Signal</keyword>
<evidence type="ECO:0000256" key="2">
    <source>
        <dbReference type="ARBA" id="ARBA00022729"/>
    </source>
</evidence>
<dbReference type="RefSeq" id="WP_152788776.1">
    <property type="nucleotide sequence ID" value="NZ_BAABEQ010000040.1"/>
</dbReference>
<evidence type="ECO:0000256" key="6">
    <source>
        <dbReference type="SAM" id="SignalP"/>
    </source>
</evidence>
<keyword evidence="8" id="KW-1185">Reference proteome</keyword>
<proteinExistence type="predicted"/>
<comment type="caution">
    <text evidence="7">The sequence shown here is derived from an EMBL/GenBank/DDBJ whole genome shotgun (WGS) entry which is preliminary data.</text>
</comment>
<feature type="chain" id="PRO_5038452347" evidence="6">
    <location>
        <begin position="24"/>
        <end position="444"/>
    </location>
</feature>
<dbReference type="InterPro" id="IPR006059">
    <property type="entry name" value="SBP"/>
</dbReference>
<keyword evidence="4" id="KW-0564">Palmitate</keyword>
<dbReference type="Proteomes" id="UP000326979">
    <property type="component" value="Unassembled WGS sequence"/>
</dbReference>
<dbReference type="PROSITE" id="PS51257">
    <property type="entry name" value="PROKAR_LIPOPROTEIN"/>
    <property type="match status" value="1"/>
</dbReference>
<evidence type="ECO:0000313" key="7">
    <source>
        <dbReference type="EMBL" id="MPY43829.1"/>
    </source>
</evidence>
<name>A0A5N8W911_9ACTN</name>